<evidence type="ECO:0000259" key="1">
    <source>
        <dbReference type="Pfam" id="PF13460"/>
    </source>
</evidence>
<dbReference type="EMBL" id="WWHY01000001">
    <property type="protein sequence ID" value="MYR33234.1"/>
    <property type="molecule type" value="Genomic_DNA"/>
</dbReference>
<evidence type="ECO:0000313" key="3">
    <source>
        <dbReference type="Proteomes" id="UP000467124"/>
    </source>
</evidence>
<dbReference type="Gene3D" id="3.40.50.720">
    <property type="entry name" value="NAD(P)-binding Rossmann-like Domain"/>
    <property type="match status" value="1"/>
</dbReference>
<dbReference type="InterPro" id="IPR051606">
    <property type="entry name" value="Polyketide_Oxido-like"/>
</dbReference>
<dbReference type="PANTHER" id="PTHR43355:SF2">
    <property type="entry name" value="FLAVIN REDUCTASE (NADPH)"/>
    <property type="match status" value="1"/>
</dbReference>
<dbReference type="PANTHER" id="PTHR43355">
    <property type="entry name" value="FLAVIN REDUCTASE (NADPH)"/>
    <property type="match status" value="1"/>
</dbReference>
<comment type="caution">
    <text evidence="2">The sequence shown here is derived from an EMBL/GenBank/DDBJ whole genome shotgun (WGS) entry which is preliminary data.</text>
</comment>
<sequence>MTRVTILGATGRSGSAVLELLPPHARITAALRRPGDRSRLPATEREITEVVVDVEDPVSLRRAVADADVVVNAVRMRGDIDPSALVELHERVIEAADPPSGPAPFIVTVGGAGSLRLPDGTRFWQSPAFPERTLPRGRAHARLRDHLEEGRDGENWAYLIPPPAFDPDGPRTKNHRAWPGTADESAFLERSIGYVDFAEAVCTAVEERWTGTRLVAGPETRRV</sequence>
<dbReference type="RefSeq" id="WP_161111105.1">
    <property type="nucleotide sequence ID" value="NZ_JBHYPC010000001.1"/>
</dbReference>
<dbReference type="InterPro" id="IPR016040">
    <property type="entry name" value="NAD(P)-bd_dom"/>
</dbReference>
<gene>
    <name evidence="2" type="ORF">GTW20_13405</name>
</gene>
<proteinExistence type="predicted"/>
<dbReference type="Pfam" id="PF13460">
    <property type="entry name" value="NAD_binding_10"/>
    <property type="match status" value="1"/>
</dbReference>
<organism evidence="2 3">
    <name type="scientific">Nocardiopsis alba</name>
    <dbReference type="NCBI Taxonomy" id="53437"/>
    <lineage>
        <taxon>Bacteria</taxon>
        <taxon>Bacillati</taxon>
        <taxon>Actinomycetota</taxon>
        <taxon>Actinomycetes</taxon>
        <taxon>Streptosporangiales</taxon>
        <taxon>Nocardiopsidaceae</taxon>
        <taxon>Nocardiopsis</taxon>
    </lineage>
</organism>
<accession>A0A7K2ITT3</accession>
<dbReference type="Proteomes" id="UP000467124">
    <property type="component" value="Unassembled WGS sequence"/>
</dbReference>
<dbReference type="SUPFAM" id="SSF51735">
    <property type="entry name" value="NAD(P)-binding Rossmann-fold domains"/>
    <property type="match status" value="1"/>
</dbReference>
<feature type="domain" description="NAD(P)-binding" evidence="1">
    <location>
        <begin position="8"/>
        <end position="205"/>
    </location>
</feature>
<evidence type="ECO:0000313" key="2">
    <source>
        <dbReference type="EMBL" id="MYR33234.1"/>
    </source>
</evidence>
<name>A0A7K2ITT3_9ACTN</name>
<dbReference type="GO" id="GO:0016646">
    <property type="term" value="F:oxidoreductase activity, acting on the CH-NH group of donors, NAD or NADP as acceptor"/>
    <property type="evidence" value="ECO:0007669"/>
    <property type="project" value="TreeGrafter"/>
</dbReference>
<protein>
    <submittedName>
        <fullName evidence="2">NAD(P)H-binding protein</fullName>
    </submittedName>
</protein>
<dbReference type="AlphaFoldDB" id="A0A7K2ITT3"/>
<dbReference type="InterPro" id="IPR036291">
    <property type="entry name" value="NAD(P)-bd_dom_sf"/>
</dbReference>
<reference evidence="2 3" key="1">
    <citation type="journal article" date="2019" name="Nat. Commun.">
        <title>The antimicrobial potential of Streptomyces from insect microbiomes.</title>
        <authorList>
            <person name="Chevrette M.G."/>
            <person name="Carlson C.M."/>
            <person name="Ortega H.E."/>
            <person name="Thomas C."/>
            <person name="Ananiev G.E."/>
            <person name="Barns K.J."/>
            <person name="Book A.J."/>
            <person name="Cagnazzo J."/>
            <person name="Carlos C."/>
            <person name="Flanigan W."/>
            <person name="Grubbs K.J."/>
            <person name="Horn H.A."/>
            <person name="Hoffmann F.M."/>
            <person name="Klassen J.L."/>
            <person name="Knack J.J."/>
            <person name="Lewin G.R."/>
            <person name="McDonald B.R."/>
            <person name="Muller L."/>
            <person name="Melo W.G.P."/>
            <person name="Pinto-Tomas A.A."/>
            <person name="Schmitz A."/>
            <person name="Wendt-Pienkowski E."/>
            <person name="Wildman S."/>
            <person name="Zhao M."/>
            <person name="Zhang F."/>
            <person name="Bugni T.S."/>
            <person name="Andes D.R."/>
            <person name="Pupo M.T."/>
            <person name="Currie C.R."/>
        </authorList>
    </citation>
    <scope>NUCLEOTIDE SEQUENCE [LARGE SCALE GENOMIC DNA]</scope>
    <source>
        <strain evidence="2 3">SID5840</strain>
    </source>
</reference>